<evidence type="ECO:0000256" key="1">
    <source>
        <dbReference type="SAM" id="MobiDB-lite"/>
    </source>
</evidence>
<evidence type="ECO:0000313" key="3">
    <source>
        <dbReference type="Proteomes" id="UP000799757"/>
    </source>
</evidence>
<accession>A0A6A6XFV9</accession>
<dbReference type="AlphaFoldDB" id="A0A6A6XFV9"/>
<organism evidence="2 3">
    <name type="scientific">Melanomma pulvis-pyrius CBS 109.77</name>
    <dbReference type="NCBI Taxonomy" id="1314802"/>
    <lineage>
        <taxon>Eukaryota</taxon>
        <taxon>Fungi</taxon>
        <taxon>Dikarya</taxon>
        <taxon>Ascomycota</taxon>
        <taxon>Pezizomycotina</taxon>
        <taxon>Dothideomycetes</taxon>
        <taxon>Pleosporomycetidae</taxon>
        <taxon>Pleosporales</taxon>
        <taxon>Melanommataceae</taxon>
        <taxon>Melanomma</taxon>
    </lineage>
</organism>
<feature type="region of interest" description="Disordered" evidence="1">
    <location>
        <begin position="113"/>
        <end position="141"/>
    </location>
</feature>
<sequence>MESRGRAWRRRYLPPLLSLFHDLAGRFRGNLSRIWSLLADLHHNWEILNKRTIEEVAVDNDDLLDITTTPSAPPGAANTLAARRTAASGTIIVSMSRLSVLCADMSKRLDSEFAPWHPSPPSQQCSGHERRIRLQGKARRP</sequence>
<dbReference type="EMBL" id="MU001862">
    <property type="protein sequence ID" value="KAF2795322.1"/>
    <property type="molecule type" value="Genomic_DNA"/>
</dbReference>
<reference evidence="2" key="1">
    <citation type="journal article" date="2020" name="Stud. Mycol.">
        <title>101 Dothideomycetes genomes: a test case for predicting lifestyles and emergence of pathogens.</title>
        <authorList>
            <person name="Haridas S."/>
            <person name="Albert R."/>
            <person name="Binder M."/>
            <person name="Bloem J."/>
            <person name="Labutti K."/>
            <person name="Salamov A."/>
            <person name="Andreopoulos B."/>
            <person name="Baker S."/>
            <person name="Barry K."/>
            <person name="Bills G."/>
            <person name="Bluhm B."/>
            <person name="Cannon C."/>
            <person name="Castanera R."/>
            <person name="Culley D."/>
            <person name="Daum C."/>
            <person name="Ezra D."/>
            <person name="Gonzalez J."/>
            <person name="Henrissat B."/>
            <person name="Kuo A."/>
            <person name="Liang C."/>
            <person name="Lipzen A."/>
            <person name="Lutzoni F."/>
            <person name="Magnuson J."/>
            <person name="Mondo S."/>
            <person name="Nolan M."/>
            <person name="Ohm R."/>
            <person name="Pangilinan J."/>
            <person name="Park H.-J."/>
            <person name="Ramirez L."/>
            <person name="Alfaro M."/>
            <person name="Sun H."/>
            <person name="Tritt A."/>
            <person name="Yoshinaga Y."/>
            <person name="Zwiers L.-H."/>
            <person name="Turgeon B."/>
            <person name="Goodwin S."/>
            <person name="Spatafora J."/>
            <person name="Crous P."/>
            <person name="Grigoriev I."/>
        </authorList>
    </citation>
    <scope>NUCLEOTIDE SEQUENCE</scope>
    <source>
        <strain evidence="2">CBS 109.77</strain>
    </source>
</reference>
<gene>
    <name evidence="2" type="ORF">K505DRAFT_360264</name>
</gene>
<proteinExistence type="predicted"/>
<dbReference type="Proteomes" id="UP000799757">
    <property type="component" value="Unassembled WGS sequence"/>
</dbReference>
<protein>
    <submittedName>
        <fullName evidence="2">Uncharacterized protein</fullName>
    </submittedName>
</protein>
<feature type="compositionally biased region" description="Basic residues" evidence="1">
    <location>
        <begin position="130"/>
        <end position="141"/>
    </location>
</feature>
<keyword evidence="3" id="KW-1185">Reference proteome</keyword>
<name>A0A6A6XFV9_9PLEO</name>
<evidence type="ECO:0000313" key="2">
    <source>
        <dbReference type="EMBL" id="KAF2795322.1"/>
    </source>
</evidence>